<organism evidence="14 15">
    <name type="scientific">Pristionchus mayeri</name>
    <dbReference type="NCBI Taxonomy" id="1317129"/>
    <lineage>
        <taxon>Eukaryota</taxon>
        <taxon>Metazoa</taxon>
        <taxon>Ecdysozoa</taxon>
        <taxon>Nematoda</taxon>
        <taxon>Chromadorea</taxon>
        <taxon>Rhabditida</taxon>
        <taxon>Rhabditina</taxon>
        <taxon>Diplogasteromorpha</taxon>
        <taxon>Diplogasteroidea</taxon>
        <taxon>Neodiplogasteridae</taxon>
        <taxon>Pristionchus</taxon>
    </lineage>
</organism>
<dbReference type="EMBL" id="BTRK01000004">
    <property type="protein sequence ID" value="GMR48922.1"/>
    <property type="molecule type" value="Genomic_DNA"/>
</dbReference>
<evidence type="ECO:0000256" key="12">
    <source>
        <dbReference type="SAM" id="MobiDB-lite"/>
    </source>
</evidence>
<keyword evidence="8" id="KW-0408">Iron</keyword>
<evidence type="ECO:0000256" key="9">
    <source>
        <dbReference type="ARBA" id="ARBA00023015"/>
    </source>
</evidence>
<evidence type="ECO:0000259" key="13">
    <source>
        <dbReference type="PROSITE" id="PS51184"/>
    </source>
</evidence>
<dbReference type="InterPro" id="IPR013083">
    <property type="entry name" value="Znf_RING/FYVE/PHD"/>
</dbReference>
<dbReference type="Proteomes" id="UP001328107">
    <property type="component" value="Unassembled WGS sequence"/>
</dbReference>
<feature type="compositionally biased region" description="Basic residues" evidence="12">
    <location>
        <begin position="777"/>
        <end position="786"/>
    </location>
</feature>
<dbReference type="PROSITE" id="PS51184">
    <property type="entry name" value="JMJC"/>
    <property type="match status" value="1"/>
</dbReference>
<evidence type="ECO:0000313" key="15">
    <source>
        <dbReference type="Proteomes" id="UP001328107"/>
    </source>
</evidence>
<dbReference type="Gene3D" id="1.20.58.1360">
    <property type="match status" value="1"/>
</dbReference>
<feature type="non-terminal residue" evidence="14">
    <location>
        <position position="1"/>
    </location>
</feature>
<dbReference type="GO" id="GO:0008270">
    <property type="term" value="F:zinc ion binding"/>
    <property type="evidence" value="ECO:0007669"/>
    <property type="project" value="UniProtKB-KW"/>
</dbReference>
<proteinExistence type="predicted"/>
<evidence type="ECO:0000256" key="6">
    <source>
        <dbReference type="ARBA" id="ARBA00022964"/>
    </source>
</evidence>
<dbReference type="GO" id="GO:0006325">
    <property type="term" value="P:chromatin organization"/>
    <property type="evidence" value="ECO:0007669"/>
    <property type="project" value="UniProtKB-KW"/>
</dbReference>
<evidence type="ECO:0000256" key="7">
    <source>
        <dbReference type="ARBA" id="ARBA00023002"/>
    </source>
</evidence>
<dbReference type="GO" id="GO:0005634">
    <property type="term" value="C:nucleus"/>
    <property type="evidence" value="ECO:0007669"/>
    <property type="project" value="UniProtKB-SubCell"/>
</dbReference>
<keyword evidence="6" id="KW-0223">Dioxygenase</keyword>
<keyword evidence="9" id="KW-0805">Transcription regulation</keyword>
<protein>
    <recommendedName>
        <fullName evidence="13">JmjC domain-containing protein</fullName>
    </recommendedName>
</protein>
<comment type="caution">
    <text evidence="14">The sequence shown here is derived from an EMBL/GenBank/DDBJ whole genome shotgun (WGS) entry which is preliminary data.</text>
</comment>
<keyword evidence="10" id="KW-0804">Transcription</keyword>
<dbReference type="InterPro" id="IPR011011">
    <property type="entry name" value="Znf_FYVE_PHD"/>
</dbReference>
<evidence type="ECO:0000256" key="1">
    <source>
        <dbReference type="ARBA" id="ARBA00004123"/>
    </source>
</evidence>
<feature type="region of interest" description="Disordered" evidence="12">
    <location>
        <begin position="1"/>
        <end position="27"/>
    </location>
</feature>
<sequence length="821" mass="93140">SPGSAMEQPKVEELTLPSEKLNDSPPNIVSPVVNQDPAFPKVKSIILQKWIATTQIPNLEPNIDSSIMTPDSILSEGTPSETKSPLPTVPLSVHIPLFTPQKESTSYYQCRACDSRHKMNERYPDRRPPLQEGDDPHWIYCDYCLNWFHCECVDLEPYETFLIDKFSCKACEPEHGPSIAKKVVAPHRNKFDAENEIDKPIEVGTKPWVGRFVKDEATRFGPPPSDLVKIIEVGHDFEGQFSRDSEWKQVYLIKNKAGLGIQMPEPGEMYIDELVEILGEKRLVETIDVYRQASVLMSVGRYRELLSKSDRPRLYNILSLEFTGTKLAEMVRPPSIVKELSWAERYWPDRKFGPPDTLPSGAEEACDTIHNDMRPDVELFCLMGMGGSFTDYHIDFGGSSVWYHVYKGQKIFYIVEPTTENLDIYQKHQLRNDREVFLGDVYKDKCWRVVIEEGQTLMIPAGWIHAVYTPVDSLVFGGNFLTNLNVDLQCEVNSHEMRCLFESRYLYPNFEVINWYAARSFTEMLREFNDDLALPAIHLIRGAKALVETLGDWVERDRNSVEKTTQLNPTRPFIHGETQMGILNALTKEYKMMEKRMGSGAVELRGTRMSRIITIKSESPPGEEGTEERSSPRVRISIDVPEVHGNEALALKLKIPRMSEAEKEKEGAITPSTPMTPKLRIRFGDDSSALPSVVTEEEKRSIGDVDMVSMFSSRSKSGRQKKPAGWVKERFGEEIDRELEKEDGEESVVDGSSGSVKGADADDVDYEALERAERGGVKKAVKRKIKEKAAPSAPPVKERKKSTLATSKQRLADKMKNLKRH</sequence>
<feature type="compositionally biased region" description="Basic and acidic residues" evidence="12">
    <location>
        <begin position="810"/>
        <end position="821"/>
    </location>
</feature>
<dbReference type="Gene3D" id="3.30.40.10">
    <property type="entry name" value="Zinc/RING finger domain, C3HC4 (zinc finger)"/>
    <property type="match status" value="1"/>
</dbReference>
<evidence type="ECO:0000313" key="14">
    <source>
        <dbReference type="EMBL" id="GMR48922.1"/>
    </source>
</evidence>
<dbReference type="InterPro" id="IPR003347">
    <property type="entry name" value="JmjC_dom"/>
</dbReference>
<evidence type="ECO:0000256" key="3">
    <source>
        <dbReference type="ARBA" id="ARBA00022771"/>
    </source>
</evidence>
<dbReference type="InterPro" id="IPR019786">
    <property type="entry name" value="Zinc_finger_PHD-type_CS"/>
</dbReference>
<comment type="subcellular location">
    <subcellularLocation>
        <location evidence="1">Nucleus</location>
    </subcellularLocation>
</comment>
<gene>
    <name evidence="14" type="ORF">PMAYCL1PPCAC_19117</name>
</gene>
<dbReference type="InterPro" id="IPR041070">
    <property type="entry name" value="JHD"/>
</dbReference>
<dbReference type="GO" id="GO:0051213">
    <property type="term" value="F:dioxygenase activity"/>
    <property type="evidence" value="ECO:0007669"/>
    <property type="project" value="UniProtKB-KW"/>
</dbReference>
<accession>A0AAN5CR39</accession>
<feature type="region of interest" description="Disordered" evidence="12">
    <location>
        <begin position="614"/>
        <end position="633"/>
    </location>
</feature>
<dbReference type="Pfam" id="PF17811">
    <property type="entry name" value="JHD"/>
    <property type="match status" value="1"/>
</dbReference>
<dbReference type="SMART" id="SM00558">
    <property type="entry name" value="JmjC"/>
    <property type="match status" value="1"/>
</dbReference>
<feature type="compositionally biased region" description="Low complexity" evidence="12">
    <location>
        <begin position="749"/>
        <end position="758"/>
    </location>
</feature>
<evidence type="ECO:0000256" key="5">
    <source>
        <dbReference type="ARBA" id="ARBA00022853"/>
    </source>
</evidence>
<dbReference type="AlphaFoldDB" id="A0AAN5CR39"/>
<keyword evidence="4" id="KW-0862">Zinc</keyword>
<keyword evidence="5" id="KW-0156">Chromatin regulator</keyword>
<evidence type="ECO:0000256" key="4">
    <source>
        <dbReference type="ARBA" id="ARBA00022833"/>
    </source>
</evidence>
<dbReference type="PANTHER" id="PTHR23123">
    <property type="entry name" value="PHD/F-BOX CONTAINING PROTEIN"/>
    <property type="match status" value="1"/>
</dbReference>
<feature type="region of interest" description="Disordered" evidence="12">
    <location>
        <begin position="736"/>
        <end position="821"/>
    </location>
</feature>
<reference evidence="15" key="1">
    <citation type="submission" date="2022-10" db="EMBL/GenBank/DDBJ databases">
        <title>Genome assembly of Pristionchus species.</title>
        <authorList>
            <person name="Yoshida K."/>
            <person name="Sommer R.J."/>
        </authorList>
    </citation>
    <scope>NUCLEOTIDE SEQUENCE [LARGE SCALE GENOMIC DNA]</scope>
    <source>
        <strain evidence="15">RS5460</strain>
    </source>
</reference>
<keyword evidence="11" id="KW-0539">Nucleus</keyword>
<evidence type="ECO:0000256" key="8">
    <source>
        <dbReference type="ARBA" id="ARBA00023004"/>
    </source>
</evidence>
<dbReference type="Gene3D" id="2.60.120.650">
    <property type="entry name" value="Cupin"/>
    <property type="match status" value="1"/>
</dbReference>
<dbReference type="PROSITE" id="PS01359">
    <property type="entry name" value="ZF_PHD_1"/>
    <property type="match status" value="1"/>
</dbReference>
<dbReference type="SUPFAM" id="SSF51197">
    <property type="entry name" value="Clavaminate synthase-like"/>
    <property type="match status" value="1"/>
</dbReference>
<feature type="region of interest" description="Disordered" evidence="12">
    <location>
        <begin position="662"/>
        <end position="683"/>
    </location>
</feature>
<evidence type="ECO:0000256" key="2">
    <source>
        <dbReference type="ARBA" id="ARBA00022723"/>
    </source>
</evidence>
<keyword evidence="15" id="KW-1185">Reference proteome</keyword>
<feature type="domain" description="JmjC" evidence="13">
    <location>
        <begin position="347"/>
        <end position="497"/>
    </location>
</feature>
<dbReference type="Pfam" id="PF02373">
    <property type="entry name" value="JmjC"/>
    <property type="match status" value="1"/>
</dbReference>
<keyword evidence="7" id="KW-0560">Oxidoreductase</keyword>
<dbReference type="SUPFAM" id="SSF57903">
    <property type="entry name" value="FYVE/PHD zinc finger"/>
    <property type="match status" value="1"/>
</dbReference>
<name>A0AAN5CR39_9BILA</name>
<evidence type="ECO:0000256" key="10">
    <source>
        <dbReference type="ARBA" id="ARBA00023163"/>
    </source>
</evidence>
<dbReference type="InterPro" id="IPR050690">
    <property type="entry name" value="JHDM1_Histone_Demethylase"/>
</dbReference>
<evidence type="ECO:0000256" key="11">
    <source>
        <dbReference type="ARBA" id="ARBA00023242"/>
    </source>
</evidence>
<keyword evidence="3" id="KW-0863">Zinc-finger</keyword>
<keyword evidence="2" id="KW-0479">Metal-binding</keyword>